<gene>
    <name evidence="2" type="ORF">ATH84_1001295</name>
</gene>
<dbReference type="Proteomes" id="UP000256794">
    <property type="component" value="Unassembled WGS sequence"/>
</dbReference>
<keyword evidence="3" id="KW-1185">Reference proteome</keyword>
<feature type="compositionally biased region" description="Basic residues" evidence="1">
    <location>
        <begin position="188"/>
        <end position="199"/>
    </location>
</feature>
<dbReference type="EMBL" id="QUMX01000001">
    <property type="protein sequence ID" value="REG57246.1"/>
    <property type="molecule type" value="Genomic_DNA"/>
</dbReference>
<feature type="region of interest" description="Disordered" evidence="1">
    <location>
        <begin position="31"/>
        <end position="82"/>
    </location>
</feature>
<evidence type="ECO:0000313" key="2">
    <source>
        <dbReference type="EMBL" id="REG57246.1"/>
    </source>
</evidence>
<protein>
    <submittedName>
        <fullName evidence="2">Uncharacterized protein</fullName>
    </submittedName>
</protein>
<feature type="region of interest" description="Disordered" evidence="1">
    <location>
        <begin position="109"/>
        <end position="245"/>
    </location>
</feature>
<organism evidence="2 3">
    <name type="scientific">Paracoccus versutus</name>
    <name type="common">Thiobacillus versutus</name>
    <dbReference type="NCBI Taxonomy" id="34007"/>
    <lineage>
        <taxon>Bacteria</taxon>
        <taxon>Pseudomonadati</taxon>
        <taxon>Pseudomonadota</taxon>
        <taxon>Alphaproteobacteria</taxon>
        <taxon>Rhodobacterales</taxon>
        <taxon>Paracoccaceae</taxon>
        <taxon>Paracoccus</taxon>
    </lineage>
</organism>
<sequence>MTAAVGLPAAAFGGDAYRDARLQVATASLNDAAQRRSAAEAAPAATGSPIQGEPPRWTRPQRPRQAHPGPAPGNATSGRNAARQAAGFATIPTGCSPWARKAAARSMSRSRWHDAARTGASRCWKPAWPRPGRPGTPNASPASRPPCRTPAAWPPRQGRPRISPVPMPRTGGWPAAPRSRRGAALSKMRPKHGLARYRRLTWADPKITSTRAFPSGSDARAGQGPPPARGKGCKARGRRGISGDP</sequence>
<accession>A0AAQ0HML4</accession>
<name>A0AAQ0HML4_PARVE</name>
<evidence type="ECO:0000256" key="1">
    <source>
        <dbReference type="SAM" id="MobiDB-lite"/>
    </source>
</evidence>
<proteinExistence type="predicted"/>
<comment type="caution">
    <text evidence="2">The sequence shown here is derived from an EMBL/GenBank/DDBJ whole genome shotgun (WGS) entry which is preliminary data.</text>
</comment>
<reference evidence="2 3" key="1">
    <citation type="submission" date="2018-08" db="EMBL/GenBank/DDBJ databases">
        <title>Genomic Encyclopedia of Archaeal and Bacterial Type Strains, Phase II (KMG-II): from individual species to whole genera.</title>
        <authorList>
            <person name="Goeker M."/>
        </authorList>
    </citation>
    <scope>NUCLEOTIDE SEQUENCE [LARGE SCALE GENOMIC DNA]</scope>
    <source>
        <strain evidence="2 3">DSM 582</strain>
    </source>
</reference>
<evidence type="ECO:0000313" key="3">
    <source>
        <dbReference type="Proteomes" id="UP000256794"/>
    </source>
</evidence>
<dbReference type="AlphaFoldDB" id="A0AAQ0HML4"/>